<evidence type="ECO:0000313" key="2">
    <source>
        <dbReference type="EMBL" id="KKN10885.1"/>
    </source>
</evidence>
<comment type="caution">
    <text evidence="2">The sequence shown here is derived from an EMBL/GenBank/DDBJ whole genome shotgun (WGS) entry which is preliminary data.</text>
</comment>
<organism evidence="2">
    <name type="scientific">marine sediment metagenome</name>
    <dbReference type="NCBI Taxonomy" id="412755"/>
    <lineage>
        <taxon>unclassified sequences</taxon>
        <taxon>metagenomes</taxon>
        <taxon>ecological metagenomes</taxon>
    </lineage>
</organism>
<dbReference type="AlphaFoldDB" id="A0A0F9MUA7"/>
<protein>
    <recommendedName>
        <fullName evidence="1">Phage ABA sandwich domain-containing protein</fullName>
    </recommendedName>
</protein>
<dbReference type="Pfam" id="PF18066">
    <property type="entry name" value="Phage_ABA_S"/>
    <property type="match status" value="1"/>
</dbReference>
<accession>A0A0F9MUA7</accession>
<gene>
    <name evidence="2" type="ORF">LCGC14_1031990</name>
</gene>
<dbReference type="Gene3D" id="3.30.2120.10">
    <property type="entry name" value="Bacillus phage protein-like"/>
    <property type="match status" value="1"/>
</dbReference>
<evidence type="ECO:0000259" key="1">
    <source>
        <dbReference type="Pfam" id="PF18066"/>
    </source>
</evidence>
<reference evidence="2" key="1">
    <citation type="journal article" date="2015" name="Nature">
        <title>Complex archaea that bridge the gap between prokaryotes and eukaryotes.</title>
        <authorList>
            <person name="Spang A."/>
            <person name="Saw J.H."/>
            <person name="Jorgensen S.L."/>
            <person name="Zaremba-Niedzwiedzka K."/>
            <person name="Martijn J."/>
            <person name="Lind A.E."/>
            <person name="van Eijk R."/>
            <person name="Schleper C."/>
            <person name="Guy L."/>
            <person name="Ettema T.J."/>
        </authorList>
    </citation>
    <scope>NUCLEOTIDE SEQUENCE</scope>
</reference>
<name>A0A0F9MUA7_9ZZZZ</name>
<dbReference type="InterPro" id="IPR028985">
    <property type="entry name" value="Bacillus_phage_prot-like"/>
</dbReference>
<sequence>MKCPHCETEIDEHEANRCLDTWVAEAVMEWRIVGGIMEDGRGRGVELSDGNPAFPSRYSTDIAAAWEVVGRILETWLIEINTIDESLGPGMIPQITWSVTIAEEYNSGGSPIWRGDFADFVEADTAPLAICRAALKAAQ</sequence>
<proteinExistence type="predicted"/>
<feature type="domain" description="Phage ABA sandwich" evidence="1">
    <location>
        <begin position="22"/>
        <end position="135"/>
    </location>
</feature>
<dbReference type="EMBL" id="LAZR01004194">
    <property type="protein sequence ID" value="KKN10885.1"/>
    <property type="molecule type" value="Genomic_DNA"/>
</dbReference>
<dbReference type="InterPro" id="IPR041270">
    <property type="entry name" value="Phage_ABA_S"/>
</dbReference>